<reference evidence="2" key="2">
    <citation type="journal article" date="2022" name="Res Sq">
        <title>Comparative Genomics Reveals Insights into the Divergent Evolution of Astigmatic Mites and Household Pest Adaptations.</title>
        <authorList>
            <person name="Xiong Q."/>
            <person name="Wan A.T.-Y."/>
            <person name="Liu X.-Y."/>
            <person name="Fung C.S.-H."/>
            <person name="Xiao X."/>
            <person name="Malainual N."/>
            <person name="Hou J."/>
            <person name="Wang L."/>
            <person name="Wang M."/>
            <person name="Yang K."/>
            <person name="Cui Y."/>
            <person name="Leung E."/>
            <person name="Nong W."/>
            <person name="Shin S.-K."/>
            <person name="Au S."/>
            <person name="Jeong K.Y."/>
            <person name="Chew F.T."/>
            <person name="Hui J."/>
            <person name="Leung T.F."/>
            <person name="Tungtrongchitr A."/>
            <person name="Zhong N."/>
            <person name="Liu Z."/>
            <person name="Tsui S."/>
        </authorList>
    </citation>
    <scope>NUCLEOTIDE SEQUENCE</scope>
    <source>
        <strain evidence="2">Derf</strain>
        <tissue evidence="2">Whole organism</tissue>
    </source>
</reference>
<gene>
    <name evidence="2" type="ORF">DERF_000365</name>
</gene>
<dbReference type="AlphaFoldDB" id="A0A922I773"/>
<proteinExistence type="predicted"/>
<evidence type="ECO:0000313" key="2">
    <source>
        <dbReference type="EMBL" id="KAH9526264.1"/>
    </source>
</evidence>
<accession>A0A922I773</accession>
<sequence>MKRMGVFQLFIGPTLFLRIYTEHSCAQIEKSSSSSLFNEEKMRLVGRSVGRLVGRLVDWFSVVAS</sequence>
<keyword evidence="1" id="KW-0732">Signal</keyword>
<organism evidence="2 3">
    <name type="scientific">Dermatophagoides farinae</name>
    <name type="common">American house dust mite</name>
    <dbReference type="NCBI Taxonomy" id="6954"/>
    <lineage>
        <taxon>Eukaryota</taxon>
        <taxon>Metazoa</taxon>
        <taxon>Ecdysozoa</taxon>
        <taxon>Arthropoda</taxon>
        <taxon>Chelicerata</taxon>
        <taxon>Arachnida</taxon>
        <taxon>Acari</taxon>
        <taxon>Acariformes</taxon>
        <taxon>Sarcoptiformes</taxon>
        <taxon>Astigmata</taxon>
        <taxon>Psoroptidia</taxon>
        <taxon>Analgoidea</taxon>
        <taxon>Pyroglyphidae</taxon>
        <taxon>Dermatophagoidinae</taxon>
        <taxon>Dermatophagoides</taxon>
    </lineage>
</organism>
<comment type="caution">
    <text evidence="2">The sequence shown here is derived from an EMBL/GenBank/DDBJ whole genome shotgun (WGS) entry which is preliminary data.</text>
</comment>
<dbReference type="Proteomes" id="UP000790347">
    <property type="component" value="Unassembled WGS sequence"/>
</dbReference>
<protein>
    <recommendedName>
        <fullName evidence="4">Secreted protein</fullName>
    </recommendedName>
</protein>
<feature type="chain" id="PRO_5037115636" description="Secreted protein" evidence="1">
    <location>
        <begin position="17"/>
        <end position="65"/>
    </location>
</feature>
<name>A0A922I773_DERFA</name>
<feature type="signal peptide" evidence="1">
    <location>
        <begin position="1"/>
        <end position="16"/>
    </location>
</feature>
<evidence type="ECO:0008006" key="4">
    <source>
        <dbReference type="Google" id="ProtNLM"/>
    </source>
</evidence>
<reference evidence="2" key="1">
    <citation type="submission" date="2013-05" db="EMBL/GenBank/DDBJ databases">
        <authorList>
            <person name="Yim A.K.Y."/>
            <person name="Chan T.F."/>
            <person name="Ji K.M."/>
            <person name="Liu X.Y."/>
            <person name="Zhou J.W."/>
            <person name="Li R.Q."/>
            <person name="Yang K.Y."/>
            <person name="Li J."/>
            <person name="Li M."/>
            <person name="Law P.T.W."/>
            <person name="Wu Y.L."/>
            <person name="Cai Z.L."/>
            <person name="Qin H."/>
            <person name="Bao Y."/>
            <person name="Leung R.K.K."/>
            <person name="Ng P.K.S."/>
            <person name="Zou J."/>
            <person name="Zhong X.J."/>
            <person name="Ran P.X."/>
            <person name="Zhong N.S."/>
            <person name="Liu Z.G."/>
            <person name="Tsui S.K.W."/>
        </authorList>
    </citation>
    <scope>NUCLEOTIDE SEQUENCE</scope>
    <source>
        <strain evidence="2">Derf</strain>
        <tissue evidence="2">Whole organism</tissue>
    </source>
</reference>
<evidence type="ECO:0000256" key="1">
    <source>
        <dbReference type="SAM" id="SignalP"/>
    </source>
</evidence>
<dbReference type="EMBL" id="ASGP02000001">
    <property type="protein sequence ID" value="KAH9526264.1"/>
    <property type="molecule type" value="Genomic_DNA"/>
</dbReference>
<keyword evidence="3" id="KW-1185">Reference proteome</keyword>
<evidence type="ECO:0000313" key="3">
    <source>
        <dbReference type="Proteomes" id="UP000790347"/>
    </source>
</evidence>